<gene>
    <name evidence="2" type="ORF">C1I89_33360</name>
</gene>
<dbReference type="RefSeq" id="WP_181391114.1">
    <property type="nucleotide sequence ID" value="NZ_POQS01000024.1"/>
</dbReference>
<keyword evidence="3" id="KW-1185">Reference proteome</keyword>
<protein>
    <submittedName>
        <fullName evidence="2">DNA circulation family protein</fullName>
    </submittedName>
</protein>
<accession>A0A2N8K8D0</accession>
<proteinExistence type="predicted"/>
<sequence>MTWRERIDPEMRGAYRGVPFYVERADTKGGRRWLIHEYPR</sequence>
<name>A0A2N8K8D0_9BURK</name>
<feature type="domain" description="DNA circulation N-terminal" evidence="1">
    <location>
        <begin position="12"/>
        <end position="39"/>
    </location>
</feature>
<feature type="non-terminal residue" evidence="2">
    <location>
        <position position="40"/>
    </location>
</feature>
<dbReference type="Pfam" id="PF07157">
    <property type="entry name" value="DNA_circ_N"/>
    <property type="match status" value="1"/>
</dbReference>
<comment type="caution">
    <text evidence="2">The sequence shown here is derived from an EMBL/GenBank/DDBJ whole genome shotgun (WGS) entry which is preliminary data.</text>
</comment>
<dbReference type="AlphaFoldDB" id="A0A2N8K8D0"/>
<evidence type="ECO:0000313" key="3">
    <source>
        <dbReference type="Proteomes" id="UP000235994"/>
    </source>
</evidence>
<evidence type="ECO:0000313" key="2">
    <source>
        <dbReference type="EMBL" id="PND29705.1"/>
    </source>
</evidence>
<dbReference type="EMBL" id="POQS01000024">
    <property type="protein sequence ID" value="PND29705.1"/>
    <property type="molecule type" value="Genomic_DNA"/>
</dbReference>
<dbReference type="InterPro" id="IPR009826">
    <property type="entry name" value="DNA_circ_N"/>
</dbReference>
<organism evidence="2 3">
    <name type="scientific">Achromobacter pulmonis</name>
    <dbReference type="NCBI Taxonomy" id="1389932"/>
    <lineage>
        <taxon>Bacteria</taxon>
        <taxon>Pseudomonadati</taxon>
        <taxon>Pseudomonadota</taxon>
        <taxon>Betaproteobacteria</taxon>
        <taxon>Burkholderiales</taxon>
        <taxon>Alcaligenaceae</taxon>
        <taxon>Achromobacter</taxon>
    </lineage>
</organism>
<dbReference type="Proteomes" id="UP000235994">
    <property type="component" value="Unassembled WGS sequence"/>
</dbReference>
<reference evidence="2 3" key="1">
    <citation type="submission" date="2018-01" db="EMBL/GenBank/DDBJ databases">
        <title>The draft genome of an aniline degradation strain ANB-1.</title>
        <authorList>
            <person name="Zhang L."/>
            <person name="Jiang J."/>
        </authorList>
    </citation>
    <scope>NUCLEOTIDE SEQUENCE [LARGE SCALE GENOMIC DNA]</scope>
    <source>
        <strain evidence="2 3">ANB-1</strain>
    </source>
</reference>
<evidence type="ECO:0000259" key="1">
    <source>
        <dbReference type="Pfam" id="PF07157"/>
    </source>
</evidence>